<gene>
    <name evidence="3" type="ORF">H9L14_00025</name>
</gene>
<name>A0ABX6T8N1_9SPHN</name>
<dbReference type="Pfam" id="PF04575">
    <property type="entry name" value="SlipAM"/>
    <property type="match status" value="1"/>
</dbReference>
<protein>
    <submittedName>
        <fullName evidence="3">DUF560 domain-containing protein</fullName>
    </submittedName>
</protein>
<feature type="region of interest" description="Disordered" evidence="1">
    <location>
        <begin position="259"/>
        <end position="336"/>
    </location>
</feature>
<sequence length="336" mass="36844">MISYSGKDYRRAEAMFRRILDRDPKLLRVRLELARTLYMEKKDEQADYQFSLAAAEQTSSQVRRNIANFRQAIRARRSWRLNVDFGFAPDSNINSATEKESVNIYGLPFRLDPDARARSGTGRFVGGDASIRLSRFGQVPIYIGAYGRWIRYKDHRFDDAYAGLEAGPEFAVAGGRLRTTATVLKRWYGGHSLVSSLGARADYEKIVGGGWNIGGTLIVRHNDYAQRGDVDGWSLEARASASRPLGLTTLGFADATIERGTAADRGRPTGAAGSDSGQSRKSAGACARKSASIWPARSTTVRWRRSPSGGRTCFLKAPSASTSATGTWKASLPQSA</sequence>
<feature type="compositionally biased region" description="Polar residues" evidence="1">
    <location>
        <begin position="319"/>
        <end position="336"/>
    </location>
</feature>
<evidence type="ECO:0000259" key="2">
    <source>
        <dbReference type="Pfam" id="PF04575"/>
    </source>
</evidence>
<dbReference type="EMBL" id="CP060782">
    <property type="protein sequence ID" value="QNP45766.1"/>
    <property type="molecule type" value="Genomic_DNA"/>
</dbReference>
<reference evidence="3 4" key="1">
    <citation type="submission" date="2020-08" db="EMBL/GenBank/DDBJ databases">
        <title>Genome sequence of Sphingomonas sediminicola KACC 15039T.</title>
        <authorList>
            <person name="Hyun D.-W."/>
            <person name="Bae J.-W."/>
        </authorList>
    </citation>
    <scope>NUCLEOTIDE SEQUENCE [LARGE SCALE GENOMIC DNA]</scope>
    <source>
        <strain evidence="3 4">KACC 15039</strain>
    </source>
</reference>
<organism evidence="3 4">
    <name type="scientific">Sphingomonas sediminicola</name>
    <dbReference type="NCBI Taxonomy" id="386874"/>
    <lineage>
        <taxon>Bacteria</taxon>
        <taxon>Pseudomonadati</taxon>
        <taxon>Pseudomonadota</taxon>
        <taxon>Alphaproteobacteria</taxon>
        <taxon>Sphingomonadales</taxon>
        <taxon>Sphingomonadaceae</taxon>
        <taxon>Sphingomonas</taxon>
    </lineage>
</organism>
<dbReference type="InterPro" id="IPR007655">
    <property type="entry name" value="Slam_C"/>
</dbReference>
<proteinExistence type="predicted"/>
<evidence type="ECO:0000313" key="3">
    <source>
        <dbReference type="EMBL" id="QNP45766.1"/>
    </source>
</evidence>
<keyword evidence="4" id="KW-1185">Reference proteome</keyword>
<evidence type="ECO:0000313" key="4">
    <source>
        <dbReference type="Proteomes" id="UP000516105"/>
    </source>
</evidence>
<dbReference type="InterPro" id="IPR011990">
    <property type="entry name" value="TPR-like_helical_dom_sf"/>
</dbReference>
<feature type="domain" description="Surface lipoprotein assembly modifier C-terminal" evidence="2">
    <location>
        <begin position="79"/>
        <end position="239"/>
    </location>
</feature>
<accession>A0ABX6T8N1</accession>
<dbReference type="Proteomes" id="UP000516105">
    <property type="component" value="Chromosome"/>
</dbReference>
<evidence type="ECO:0000256" key="1">
    <source>
        <dbReference type="SAM" id="MobiDB-lite"/>
    </source>
</evidence>
<dbReference type="Gene3D" id="1.25.40.10">
    <property type="entry name" value="Tetratricopeptide repeat domain"/>
    <property type="match status" value="1"/>
</dbReference>